<dbReference type="Pfam" id="PF01582">
    <property type="entry name" value="TIR"/>
    <property type="match status" value="1"/>
</dbReference>
<dbReference type="PANTHER" id="PTHR11017:SF544">
    <property type="entry name" value="ADP-RIBOSYL CYCLASE_CYCLIC ADP-RIBOSE HYDROLASE"/>
    <property type="match status" value="1"/>
</dbReference>
<organism evidence="2 3">
    <name type="scientific">Tanacetum coccineum</name>
    <dbReference type="NCBI Taxonomy" id="301880"/>
    <lineage>
        <taxon>Eukaryota</taxon>
        <taxon>Viridiplantae</taxon>
        <taxon>Streptophyta</taxon>
        <taxon>Embryophyta</taxon>
        <taxon>Tracheophyta</taxon>
        <taxon>Spermatophyta</taxon>
        <taxon>Magnoliopsida</taxon>
        <taxon>eudicotyledons</taxon>
        <taxon>Gunneridae</taxon>
        <taxon>Pentapetalae</taxon>
        <taxon>asterids</taxon>
        <taxon>campanulids</taxon>
        <taxon>Asterales</taxon>
        <taxon>Asteraceae</taxon>
        <taxon>Asteroideae</taxon>
        <taxon>Anthemideae</taxon>
        <taxon>Anthemidinae</taxon>
        <taxon>Tanacetum</taxon>
    </lineage>
</organism>
<dbReference type="InterPro" id="IPR044974">
    <property type="entry name" value="Disease_R_plants"/>
</dbReference>
<feature type="domain" description="TIR" evidence="1">
    <location>
        <begin position="21"/>
        <end position="177"/>
    </location>
</feature>
<dbReference type="SUPFAM" id="SSF52540">
    <property type="entry name" value="P-loop containing nucleoside triphosphate hydrolases"/>
    <property type="match status" value="1"/>
</dbReference>
<accession>A0ABQ5BA10</accession>
<evidence type="ECO:0000259" key="1">
    <source>
        <dbReference type="PROSITE" id="PS50104"/>
    </source>
</evidence>
<keyword evidence="2" id="KW-0675">Receptor</keyword>
<gene>
    <name evidence="2" type="ORF">Tco_0857271</name>
</gene>
<dbReference type="InterPro" id="IPR000157">
    <property type="entry name" value="TIR_dom"/>
</dbReference>
<dbReference type="Proteomes" id="UP001151760">
    <property type="component" value="Unassembled WGS sequence"/>
</dbReference>
<dbReference type="PANTHER" id="PTHR11017">
    <property type="entry name" value="LEUCINE-RICH REPEAT-CONTAINING PROTEIN"/>
    <property type="match status" value="1"/>
</dbReference>
<dbReference type="InterPro" id="IPR027417">
    <property type="entry name" value="P-loop_NTPase"/>
</dbReference>
<keyword evidence="3" id="KW-1185">Reference proteome</keyword>
<dbReference type="SUPFAM" id="SSF52200">
    <property type="entry name" value="Toll/Interleukin receptor TIR domain"/>
    <property type="match status" value="1"/>
</dbReference>
<dbReference type="PROSITE" id="PS50104">
    <property type="entry name" value="TIR"/>
    <property type="match status" value="1"/>
</dbReference>
<comment type="caution">
    <text evidence="2">The sequence shown here is derived from an EMBL/GenBank/DDBJ whole genome shotgun (WGS) entry which is preliminary data.</text>
</comment>
<evidence type="ECO:0000313" key="2">
    <source>
        <dbReference type="EMBL" id="GJT10229.1"/>
    </source>
</evidence>
<sequence>MASSSTNSSIPKKKKKKKKSFKYDVFLSFRGEDTNNFVGHLYDALQQKGIRTYKDDEKIKKGKTIDNQLIKSIEDSRFYIIVFSKNYASSSWCLDELVKIMECQKAAAQAAYPIFYDVEPTEVRKQSGPINCAFLKNEKKEAAGKWIEALKQASNLAGWDLKAAANGALYDQISIHFEGKSFVENVREVSKASLSGLKKLQKQIVSSVLNKQEVTIVSVHDRTNMIKKIMCGRKVLIVDVDNIDQLKVLASEPNWYAFRREIPIQGYKELSEQVVQYDGIPLTIKVLGSLLCGQKEPRYYGLEADYKDIFLDVACILKGWDEEDAIRALESHGFHARNGIHDHIEEMGRDIVRRLHPDEPNRHSRLWNCKESEDILANEWGTQATKCITLRTEEYNADILMKGLANMKDLRFLDVYYKRHVYSGSNGNCNEVR</sequence>
<dbReference type="SMART" id="SM00255">
    <property type="entry name" value="TIR"/>
    <property type="match status" value="1"/>
</dbReference>
<reference evidence="2" key="1">
    <citation type="journal article" date="2022" name="Int. J. Mol. Sci.">
        <title>Draft Genome of Tanacetum Coccineum: Genomic Comparison of Closely Related Tanacetum-Family Plants.</title>
        <authorList>
            <person name="Yamashiro T."/>
            <person name="Shiraishi A."/>
            <person name="Nakayama K."/>
            <person name="Satake H."/>
        </authorList>
    </citation>
    <scope>NUCLEOTIDE SEQUENCE</scope>
</reference>
<proteinExistence type="predicted"/>
<dbReference type="EMBL" id="BQNB010012971">
    <property type="protein sequence ID" value="GJT10229.1"/>
    <property type="molecule type" value="Genomic_DNA"/>
</dbReference>
<dbReference type="Gene3D" id="3.40.50.10140">
    <property type="entry name" value="Toll/interleukin-1 receptor homology (TIR) domain"/>
    <property type="match status" value="1"/>
</dbReference>
<reference evidence="2" key="2">
    <citation type="submission" date="2022-01" db="EMBL/GenBank/DDBJ databases">
        <authorList>
            <person name="Yamashiro T."/>
            <person name="Shiraishi A."/>
            <person name="Satake H."/>
            <person name="Nakayama K."/>
        </authorList>
    </citation>
    <scope>NUCLEOTIDE SEQUENCE</scope>
</reference>
<evidence type="ECO:0000313" key="3">
    <source>
        <dbReference type="Proteomes" id="UP001151760"/>
    </source>
</evidence>
<name>A0ABQ5BA10_9ASTR</name>
<protein>
    <submittedName>
        <fullName evidence="2">Toll/interleukin-1 receptor domain-containing protein</fullName>
    </submittedName>
</protein>
<dbReference type="InterPro" id="IPR035897">
    <property type="entry name" value="Toll_tir_struct_dom_sf"/>
</dbReference>